<accession>A0A837CQC0</accession>
<evidence type="ECO:0000313" key="1">
    <source>
        <dbReference type="EMBL" id="KGJ71530.1"/>
    </source>
</evidence>
<protein>
    <submittedName>
        <fullName evidence="1">Putative pyruvate kinase</fullName>
    </submittedName>
</protein>
<dbReference type="Proteomes" id="UP000024900">
    <property type="component" value="Unassembled WGS sequence"/>
</dbReference>
<evidence type="ECO:0000313" key="2">
    <source>
        <dbReference type="Proteomes" id="UP000024900"/>
    </source>
</evidence>
<sequence>MIGGVIRDHKGASLPGALLKISPLTKKDRVLRSASSLASTGLLSFVQKPSDLVEARALIGEAAGGVAKIETPMALDRIGI</sequence>
<dbReference type="EMBL" id="ADOU02000001">
    <property type="protein sequence ID" value="KGJ71530.1"/>
    <property type="molecule type" value="Genomic_DNA"/>
</dbReference>
<organism evidence="1 2">
    <name type="scientific">Bradyrhizobium diazoefficiens SEMIA 5080</name>
    <dbReference type="NCBI Taxonomy" id="754504"/>
    <lineage>
        <taxon>Bacteria</taxon>
        <taxon>Pseudomonadati</taxon>
        <taxon>Pseudomonadota</taxon>
        <taxon>Alphaproteobacteria</taxon>
        <taxon>Hyphomicrobiales</taxon>
        <taxon>Nitrobacteraceae</taxon>
        <taxon>Bradyrhizobium</taxon>
    </lineage>
</organism>
<gene>
    <name evidence="1" type="ORF">BJA5080_07999</name>
</gene>
<dbReference type="InterPro" id="IPR040442">
    <property type="entry name" value="Pyrv_kinase-like_dom_sf"/>
</dbReference>
<dbReference type="Gene3D" id="3.20.20.60">
    <property type="entry name" value="Phosphoenolpyruvate-binding domains"/>
    <property type="match status" value="1"/>
</dbReference>
<dbReference type="Gene3D" id="2.40.33.10">
    <property type="entry name" value="PK beta-barrel domain-like"/>
    <property type="match status" value="1"/>
</dbReference>
<keyword evidence="1" id="KW-0808">Transferase</keyword>
<dbReference type="GO" id="GO:0016301">
    <property type="term" value="F:kinase activity"/>
    <property type="evidence" value="ECO:0007669"/>
    <property type="project" value="UniProtKB-KW"/>
</dbReference>
<dbReference type="AlphaFoldDB" id="A0A837CQC0"/>
<name>A0A837CQC0_9BRAD</name>
<reference evidence="1 2" key="1">
    <citation type="journal article" date="2014" name="BMC Genomics">
        <title>Comparative genomics of Bradyrhizobium japonicum CPAC 15 and Bradyrhizobium diazoefficiens CPAC 7: elite model strains for understanding symbiotic performance with soybean.</title>
        <authorList>
            <person name="Siqueira A.F."/>
            <person name="Ormeno-Orrillo E."/>
            <person name="Souza R.C."/>
            <person name="Rodrigues E.P."/>
            <person name="Almeida L.G."/>
            <person name="Barcellos F.G."/>
            <person name="Batista J.S."/>
            <person name="Nakatami A.S."/>
            <person name="Martinez-Romero E."/>
            <person name="Vasconcelos A.T."/>
            <person name="Hungria M."/>
        </authorList>
    </citation>
    <scope>NUCLEOTIDE SEQUENCE [LARGE SCALE GENOMIC DNA]</scope>
    <source>
        <strain evidence="1 2">SEMIA 5080</strain>
    </source>
</reference>
<dbReference type="InterPro" id="IPR015806">
    <property type="entry name" value="Pyrv_Knase_insert_dom_sf"/>
</dbReference>
<proteinExistence type="predicted"/>
<comment type="caution">
    <text evidence="1">The sequence shown here is derived from an EMBL/GenBank/DDBJ whole genome shotgun (WGS) entry which is preliminary data.</text>
</comment>
<dbReference type="InterPro" id="IPR015813">
    <property type="entry name" value="Pyrv/PenolPyrv_kinase-like_dom"/>
</dbReference>
<keyword evidence="1" id="KW-0670">Pyruvate</keyword>
<keyword evidence="1" id="KW-0418">Kinase</keyword>
<dbReference type="GO" id="GO:0004743">
    <property type="term" value="F:pyruvate kinase activity"/>
    <property type="evidence" value="ECO:0007669"/>
    <property type="project" value="InterPro"/>
</dbReference>
<dbReference type="SUPFAM" id="SSF51621">
    <property type="entry name" value="Phosphoenolpyruvate/pyruvate domain"/>
    <property type="match status" value="1"/>
</dbReference>